<dbReference type="EMBL" id="JBBPCO010000013">
    <property type="protein sequence ID" value="MEK8090578.1"/>
    <property type="molecule type" value="Genomic_DNA"/>
</dbReference>
<dbReference type="InterPro" id="IPR029063">
    <property type="entry name" value="SAM-dependent_MTases_sf"/>
</dbReference>
<dbReference type="InterPro" id="IPR013216">
    <property type="entry name" value="Methyltransf_11"/>
</dbReference>
<dbReference type="GO" id="GO:0008168">
    <property type="term" value="F:methyltransferase activity"/>
    <property type="evidence" value="ECO:0007669"/>
    <property type="project" value="UniProtKB-KW"/>
</dbReference>
<comment type="caution">
    <text evidence="2">The sequence shown here is derived from an EMBL/GenBank/DDBJ whole genome shotgun (WGS) entry which is preliminary data.</text>
</comment>
<dbReference type="Proteomes" id="UP001446205">
    <property type="component" value="Unassembled WGS sequence"/>
</dbReference>
<feature type="domain" description="Methyltransferase type 11" evidence="1">
    <location>
        <begin position="41"/>
        <end position="87"/>
    </location>
</feature>
<keyword evidence="2" id="KW-0489">Methyltransferase</keyword>
<accession>A0ABU9DAL6</accession>
<reference evidence="2 3" key="1">
    <citation type="submission" date="2024-04" db="EMBL/GenBank/DDBJ databases">
        <authorList>
            <person name="Abashina T."/>
            <person name="Shaikin A."/>
        </authorList>
    </citation>
    <scope>NUCLEOTIDE SEQUENCE [LARGE SCALE GENOMIC DNA]</scope>
    <source>
        <strain evidence="2 3">AAFK</strain>
    </source>
</reference>
<proteinExistence type="predicted"/>
<dbReference type="CDD" id="cd02440">
    <property type="entry name" value="AdoMet_MTases"/>
    <property type="match status" value="1"/>
</dbReference>
<keyword evidence="2" id="KW-0808">Transferase</keyword>
<protein>
    <submittedName>
        <fullName evidence="2">Methyltransferase domain-containing protein</fullName>
    </submittedName>
</protein>
<dbReference type="Gene3D" id="3.40.50.150">
    <property type="entry name" value="Vaccinia Virus protein VP39"/>
    <property type="match status" value="1"/>
</dbReference>
<organism evidence="2 3">
    <name type="scientific">Thermithiobacillus plumbiphilus</name>
    <dbReference type="NCBI Taxonomy" id="1729899"/>
    <lineage>
        <taxon>Bacteria</taxon>
        <taxon>Pseudomonadati</taxon>
        <taxon>Pseudomonadota</taxon>
        <taxon>Acidithiobacillia</taxon>
        <taxon>Acidithiobacillales</taxon>
        <taxon>Thermithiobacillaceae</taxon>
        <taxon>Thermithiobacillus</taxon>
    </lineage>
</organism>
<evidence type="ECO:0000313" key="2">
    <source>
        <dbReference type="EMBL" id="MEK8090578.1"/>
    </source>
</evidence>
<evidence type="ECO:0000313" key="3">
    <source>
        <dbReference type="Proteomes" id="UP001446205"/>
    </source>
</evidence>
<dbReference type="SUPFAM" id="SSF53335">
    <property type="entry name" value="S-adenosyl-L-methionine-dependent methyltransferases"/>
    <property type="match status" value="1"/>
</dbReference>
<sequence length="186" mass="21814">MAEVMTAKNLQFLHLGCGRIYFDGWLNIDLDSPVADLNLDLSQPLPLANGSVHYIYNEHFMEHLDLASGMRLLAECRRVLQPGGVLRIAMPDLDYLLDKYKGEWRDQDWLRWPEYQFVETRAQMLNMAMREWGHQYLYNREELELRLRQCGFTKIDFLSFGFSLHESLCNRETRPDSMLIAEAAHA</sequence>
<gene>
    <name evidence="2" type="ORF">WOB96_12515</name>
</gene>
<dbReference type="RefSeq" id="WP_341371633.1">
    <property type="nucleotide sequence ID" value="NZ_JBBPCO010000013.1"/>
</dbReference>
<dbReference type="Pfam" id="PF08241">
    <property type="entry name" value="Methyltransf_11"/>
    <property type="match status" value="1"/>
</dbReference>
<keyword evidence="3" id="KW-1185">Reference proteome</keyword>
<dbReference type="GO" id="GO:0032259">
    <property type="term" value="P:methylation"/>
    <property type="evidence" value="ECO:0007669"/>
    <property type="project" value="UniProtKB-KW"/>
</dbReference>
<name>A0ABU9DAL6_9PROT</name>
<evidence type="ECO:0000259" key="1">
    <source>
        <dbReference type="Pfam" id="PF08241"/>
    </source>
</evidence>